<evidence type="ECO:0000313" key="3">
    <source>
        <dbReference type="Proteomes" id="UP000196138"/>
    </source>
</evidence>
<dbReference type="Gene3D" id="3.40.50.1820">
    <property type="entry name" value="alpha/beta hydrolase"/>
    <property type="match status" value="1"/>
</dbReference>
<organism evidence="2 3">
    <name type="scientific">Comamonas serinivorans</name>
    <dbReference type="NCBI Taxonomy" id="1082851"/>
    <lineage>
        <taxon>Bacteria</taxon>
        <taxon>Pseudomonadati</taxon>
        <taxon>Pseudomonadota</taxon>
        <taxon>Betaproteobacteria</taxon>
        <taxon>Burkholderiales</taxon>
        <taxon>Comamonadaceae</taxon>
        <taxon>Comamonas</taxon>
    </lineage>
</organism>
<dbReference type="AlphaFoldDB" id="A0A1Y0ESW6"/>
<dbReference type="PANTHER" id="PTHR43798:SF5">
    <property type="entry name" value="MONOACYLGLYCEROL LIPASE ABHD6"/>
    <property type="match status" value="1"/>
</dbReference>
<keyword evidence="3" id="KW-1185">Reference proteome</keyword>
<dbReference type="InterPro" id="IPR000639">
    <property type="entry name" value="Epox_hydrolase-like"/>
</dbReference>
<dbReference type="KEGG" id="cser:CCO03_06140"/>
<name>A0A1Y0ESW6_9BURK</name>
<dbReference type="OrthoDB" id="8562572at2"/>
<sequence length="266" mass="29141">MSWYAWGNAHSAQPPVVLFHGGSGSWTHWVHAILPLVDAGRYVVAADLPGFGQSDKPDRGGDADALSEPLAQGLANLFEGRPIHLVGFSFGGLSAGLMLAAEAERERRGEPRRVNAQRMVFVGAPAMGVVPERQFELKAWRHLETEAERDAIHKYNLGALMLAHPQNIEGLAFEIHKANMANDRGGRRRLAHTDILARSLPPVTSEVYAIYGQYDALYKAWIGQLEAAYRQAAPQFKGMQLIEGAGHWVQFEAPEAFNTALAQVLA</sequence>
<dbReference type="Pfam" id="PF12697">
    <property type="entry name" value="Abhydrolase_6"/>
    <property type="match status" value="1"/>
</dbReference>
<dbReference type="PANTHER" id="PTHR43798">
    <property type="entry name" value="MONOACYLGLYCEROL LIPASE"/>
    <property type="match status" value="1"/>
</dbReference>
<protein>
    <submittedName>
        <fullName evidence="2">Alpha/beta hydrolase</fullName>
    </submittedName>
</protein>
<dbReference type="InterPro" id="IPR029058">
    <property type="entry name" value="AB_hydrolase_fold"/>
</dbReference>
<dbReference type="GO" id="GO:0046464">
    <property type="term" value="P:acylglycerol catabolic process"/>
    <property type="evidence" value="ECO:0007669"/>
    <property type="project" value="TreeGrafter"/>
</dbReference>
<dbReference type="InterPro" id="IPR050266">
    <property type="entry name" value="AB_hydrolase_sf"/>
</dbReference>
<dbReference type="GO" id="GO:0047372">
    <property type="term" value="F:monoacylglycerol lipase activity"/>
    <property type="evidence" value="ECO:0007669"/>
    <property type="project" value="TreeGrafter"/>
</dbReference>
<dbReference type="InterPro" id="IPR000073">
    <property type="entry name" value="AB_hydrolase_1"/>
</dbReference>
<dbReference type="GO" id="GO:0016020">
    <property type="term" value="C:membrane"/>
    <property type="evidence" value="ECO:0007669"/>
    <property type="project" value="TreeGrafter"/>
</dbReference>
<gene>
    <name evidence="2" type="ORF">CCO03_06140</name>
</gene>
<feature type="domain" description="AB hydrolase-1" evidence="1">
    <location>
        <begin position="16"/>
        <end position="258"/>
    </location>
</feature>
<dbReference type="Proteomes" id="UP000196138">
    <property type="component" value="Chromosome"/>
</dbReference>
<dbReference type="EMBL" id="CP021455">
    <property type="protein sequence ID" value="ARU06693.1"/>
    <property type="molecule type" value="Genomic_DNA"/>
</dbReference>
<proteinExistence type="predicted"/>
<evidence type="ECO:0000259" key="1">
    <source>
        <dbReference type="Pfam" id="PF12697"/>
    </source>
</evidence>
<dbReference type="PRINTS" id="PR00412">
    <property type="entry name" value="EPOXHYDRLASE"/>
</dbReference>
<dbReference type="PRINTS" id="PR00111">
    <property type="entry name" value="ABHYDROLASE"/>
</dbReference>
<reference evidence="2 3" key="1">
    <citation type="submission" date="2017-05" db="EMBL/GenBank/DDBJ databases">
        <authorList>
            <person name="Song R."/>
            <person name="Chenine A.L."/>
            <person name="Ruprecht R.M."/>
        </authorList>
    </citation>
    <scope>NUCLEOTIDE SEQUENCE [LARGE SCALE GENOMIC DNA]</scope>
    <source>
        <strain evidence="2 3">DSM 26136</strain>
    </source>
</reference>
<keyword evidence="2" id="KW-0378">Hydrolase</keyword>
<accession>A0A1Y0ESW6</accession>
<evidence type="ECO:0000313" key="2">
    <source>
        <dbReference type="EMBL" id="ARU06693.1"/>
    </source>
</evidence>
<dbReference type="SUPFAM" id="SSF53474">
    <property type="entry name" value="alpha/beta-Hydrolases"/>
    <property type="match status" value="1"/>
</dbReference>